<name>A0A3N0VGQ0_9GAMM</name>
<evidence type="ECO:0000313" key="3">
    <source>
        <dbReference type="Proteomes" id="UP000282106"/>
    </source>
</evidence>
<dbReference type="AlphaFoldDB" id="A0A3N0VGQ0"/>
<keyword evidence="3" id="KW-1185">Reference proteome</keyword>
<feature type="chain" id="PRO_5018072401" description="DUF1302 family protein" evidence="1">
    <location>
        <begin position="32"/>
        <end position="451"/>
    </location>
</feature>
<comment type="caution">
    <text evidence="2">The sequence shown here is derived from an EMBL/GenBank/DDBJ whole genome shotgun (WGS) entry which is preliminary data.</text>
</comment>
<dbReference type="InParanoid" id="A0A3N0VGQ0"/>
<keyword evidence="1" id="KW-0732">Signal</keyword>
<accession>A0A3N0VGQ0</accession>
<evidence type="ECO:0000256" key="1">
    <source>
        <dbReference type="SAM" id="SignalP"/>
    </source>
</evidence>
<protein>
    <recommendedName>
        <fullName evidence="4">DUF1302 family protein</fullName>
    </recommendedName>
</protein>
<feature type="signal peptide" evidence="1">
    <location>
        <begin position="1"/>
        <end position="31"/>
    </location>
</feature>
<gene>
    <name evidence="2" type="ORF">ED208_05710</name>
</gene>
<proteinExistence type="predicted"/>
<evidence type="ECO:0000313" key="2">
    <source>
        <dbReference type="EMBL" id="ROH91872.1"/>
    </source>
</evidence>
<dbReference type="Proteomes" id="UP000282106">
    <property type="component" value="Unassembled WGS sequence"/>
</dbReference>
<evidence type="ECO:0008006" key="4">
    <source>
        <dbReference type="Google" id="ProtNLM"/>
    </source>
</evidence>
<dbReference type="EMBL" id="RJVO01000002">
    <property type="protein sequence ID" value="ROH91872.1"/>
    <property type="molecule type" value="Genomic_DNA"/>
</dbReference>
<dbReference type="RefSeq" id="WP_123210916.1">
    <property type="nucleotide sequence ID" value="NZ_RJVO01000002.1"/>
</dbReference>
<organism evidence="2 3">
    <name type="scientific">Stagnimonas aquatica</name>
    <dbReference type="NCBI Taxonomy" id="2689987"/>
    <lineage>
        <taxon>Bacteria</taxon>
        <taxon>Pseudomonadati</taxon>
        <taxon>Pseudomonadota</taxon>
        <taxon>Gammaproteobacteria</taxon>
        <taxon>Nevskiales</taxon>
        <taxon>Nevskiaceae</taxon>
        <taxon>Stagnimonas</taxon>
    </lineage>
</organism>
<reference evidence="2 3" key="1">
    <citation type="submission" date="2018-10" db="EMBL/GenBank/DDBJ databases">
        <authorList>
            <person name="Chen W.-M."/>
        </authorList>
    </citation>
    <scope>NUCLEOTIDE SEQUENCE [LARGE SCALE GENOMIC DNA]</scope>
    <source>
        <strain evidence="2 3">THS-13</strain>
    </source>
</reference>
<sequence>MAGPRLSRPRPVPGPALTLLLALAAAGPAAADLDLRLETETRLFTAQSRGDAAVAAGLRASHAPRPGEQLVLEAFVRADAREDARSRADLREAYYEAQAGLLTTRLGARRVYWGVAESRHLVDTLNQSDLADDLDGETKLGQPMLEFVFGGETTALSLYALPGFRERRLPGPGGPIVYPFPLAPEETRIEAGAGLLHADYAARASGQFGDLDLALSWFDGIGREPDILPCLRQGSGFPGTEDEANCALLESVTAAAPRRNLLTPLLQALGLAPSNAEIAAELEQRAYANLVLVPVYQRERRLGLEAQYIHEALALKFEGLVRDTRSARSYAAVAGFEYNLSGLFGSAQDLGLIVEALRDTQPGLLSARYDHEVFLGGRWSLNDVAGSQALGGVLIDSTGAGQTWSLEASRRLGDDWKLGLRLRAFTGGDPSDLANVVKDADELRLTLERYF</sequence>